<accession>A0ABR1KHQ4</accession>
<feature type="non-terminal residue" evidence="2">
    <location>
        <position position="186"/>
    </location>
</feature>
<gene>
    <name evidence="2" type="ORF">IWZ03DRAFT_381600</name>
</gene>
<feature type="region of interest" description="Disordered" evidence="1">
    <location>
        <begin position="161"/>
        <end position="186"/>
    </location>
</feature>
<sequence>MRRAHRPAAHETRRKKKKKKAKERKDLERRRRPTPTIRRPLVPWAGSGDGAQLGQRGRGRASKTLACCYCSYVQVKRAKGKSVALYMLLHAYVRTGPDGGLLGRSPSLLPCPVPWLASLGCPVSKGNAMRKLCATTFSLTRSLARCPPTTAHLVVGGRRRRRRRRRWQERSASCERKRAERYRPPN</sequence>
<organism evidence="2 3">
    <name type="scientific">Phyllosticta citriasiana</name>
    <dbReference type="NCBI Taxonomy" id="595635"/>
    <lineage>
        <taxon>Eukaryota</taxon>
        <taxon>Fungi</taxon>
        <taxon>Dikarya</taxon>
        <taxon>Ascomycota</taxon>
        <taxon>Pezizomycotina</taxon>
        <taxon>Dothideomycetes</taxon>
        <taxon>Dothideomycetes incertae sedis</taxon>
        <taxon>Botryosphaeriales</taxon>
        <taxon>Phyllostictaceae</taxon>
        <taxon>Phyllosticta</taxon>
    </lineage>
</organism>
<dbReference type="EMBL" id="JBBPHU010000008">
    <property type="protein sequence ID" value="KAK7514765.1"/>
    <property type="molecule type" value="Genomic_DNA"/>
</dbReference>
<proteinExistence type="predicted"/>
<evidence type="ECO:0000313" key="2">
    <source>
        <dbReference type="EMBL" id="KAK7514765.1"/>
    </source>
</evidence>
<comment type="caution">
    <text evidence="2">The sequence shown here is derived from an EMBL/GenBank/DDBJ whole genome shotgun (WGS) entry which is preliminary data.</text>
</comment>
<evidence type="ECO:0000256" key="1">
    <source>
        <dbReference type="SAM" id="MobiDB-lite"/>
    </source>
</evidence>
<keyword evidence="3" id="KW-1185">Reference proteome</keyword>
<feature type="compositionally biased region" description="Basic and acidic residues" evidence="1">
    <location>
        <begin position="168"/>
        <end position="186"/>
    </location>
</feature>
<feature type="compositionally biased region" description="Basic residues" evidence="1">
    <location>
        <begin position="1"/>
        <end position="22"/>
    </location>
</feature>
<evidence type="ECO:0000313" key="3">
    <source>
        <dbReference type="Proteomes" id="UP001363622"/>
    </source>
</evidence>
<protein>
    <submittedName>
        <fullName evidence="2">Uncharacterized protein</fullName>
    </submittedName>
</protein>
<dbReference type="Proteomes" id="UP001363622">
    <property type="component" value="Unassembled WGS sequence"/>
</dbReference>
<feature type="region of interest" description="Disordered" evidence="1">
    <location>
        <begin position="1"/>
        <end position="56"/>
    </location>
</feature>
<name>A0ABR1KHQ4_9PEZI</name>
<reference evidence="2 3" key="1">
    <citation type="submission" date="2024-04" db="EMBL/GenBank/DDBJ databases">
        <title>Phyllosticta paracitricarpa is synonymous to the EU quarantine fungus P. citricarpa based on phylogenomic analyses.</title>
        <authorList>
            <consortium name="Lawrence Berkeley National Laboratory"/>
            <person name="Van Ingen-Buijs V.A."/>
            <person name="Van Westerhoven A.C."/>
            <person name="Haridas S."/>
            <person name="Skiadas P."/>
            <person name="Martin F."/>
            <person name="Groenewald J.Z."/>
            <person name="Crous P.W."/>
            <person name="Seidl M.F."/>
        </authorList>
    </citation>
    <scope>NUCLEOTIDE SEQUENCE [LARGE SCALE GENOMIC DNA]</scope>
    <source>
        <strain evidence="2 3">CBS 123371</strain>
    </source>
</reference>